<feature type="domain" description="Bacterial transcriptional activator" evidence="7">
    <location>
        <begin position="96"/>
        <end position="241"/>
    </location>
</feature>
<feature type="domain" description="AAA+ ATPase" evidence="5">
    <location>
        <begin position="283"/>
        <end position="416"/>
    </location>
</feature>
<accession>A0AAE3ZKV0</accession>
<dbReference type="SMART" id="SM00862">
    <property type="entry name" value="Trans_reg_C"/>
    <property type="match status" value="1"/>
</dbReference>
<dbReference type="InterPro" id="IPR036388">
    <property type="entry name" value="WH-like_DNA-bd_sf"/>
</dbReference>
<dbReference type="Gene3D" id="1.25.40.10">
    <property type="entry name" value="Tetratricopeptide repeat domain"/>
    <property type="match status" value="2"/>
</dbReference>
<dbReference type="GO" id="GO:0003677">
    <property type="term" value="F:DNA binding"/>
    <property type="evidence" value="ECO:0007669"/>
    <property type="project" value="UniProtKB-KW"/>
</dbReference>
<dbReference type="SUPFAM" id="SSF46894">
    <property type="entry name" value="C-terminal effector domain of the bipartite response regulators"/>
    <property type="match status" value="1"/>
</dbReference>
<dbReference type="Pfam" id="PF00931">
    <property type="entry name" value="NB-ARC"/>
    <property type="match status" value="1"/>
</dbReference>
<evidence type="ECO:0000259" key="6">
    <source>
        <dbReference type="SMART" id="SM00862"/>
    </source>
</evidence>
<evidence type="ECO:0000313" key="8">
    <source>
        <dbReference type="EMBL" id="MDR7321799.1"/>
    </source>
</evidence>
<proteinExistence type="inferred from homology"/>
<sequence length="921" mass="98354">MALRFTLLGPATVRREDRLLPVPSGRPSALLAALLLGRGRMSADRLTEALWDEPPASAASNLRSYAAALRRLLGADGDRLHRTGDGYLLRVEDGELDLHDWERAVAAAQRATERGGPGEAADLLAGALDRWRGPAAEGVTRRGAVGRALDALDEARSAATERFARACVDAGRLDRAIACLRPFVAEHPTRETAWECLVEALSRGGDRAGALETFGAARAALAAELGIEPGPGLREWHTRLLRGEPVVASTGTGGVRTLPPDTELVGRAALLDEVVGAVTGGPPGCVVALHGPAGVGKSVLAVRAAWRLAADHPDGQLYLDMYGSTPGLTPLRTGDAVAGLLHALRVPTSGGEDAQLRTLSAELRDRRCVVLLDNVVDAAQVRRLLTGLTGATVIVTSRAVLSTLDVRRHVAVDVLTPASSAALLARLDGQRRVEAAPADADALAELCGHLPLALRIVGARLAGRADRSLADMVTRLTDERHRLDELAADDLAVRSALALTCGTLRDRPGGGRALDLFDAWGAVGAPLMGVDLARALTGADRWTARAALDLLAEVRLVEPAGDERYRLHDLVRIFAMERAAGRTADPVRRARRYFLATARRARDLLRPNVHRADDGVAETVPTVALADDRDAVHWFETERVNLRDAITRCARDGTPEGDAFAARLVVELYPFLPMRGYYTDWQELAEAALRCARRAGDARDEIGVLIQLAGARTRAARHREAIGALRSALEVAERLADGSLTALVLDHLAVALTHAGQLVEAKETFLRCVDLHRAGGHRSRLGITLNNLADCRRQLGEYDDALRHLSESLELRRALGDQIGVGVTTLSIGQVFAEHGRAGEALTWLTDARALTRDSGNREGEWRALTVRAGLLRAAGRPGDARADLVAALALSESVGDDTGADQVRMALAALSWTAEEPALR</sequence>
<dbReference type="Pfam" id="PF13424">
    <property type="entry name" value="TPR_12"/>
    <property type="match status" value="1"/>
</dbReference>
<dbReference type="InterPro" id="IPR002182">
    <property type="entry name" value="NB-ARC"/>
</dbReference>
<evidence type="ECO:0000256" key="1">
    <source>
        <dbReference type="ARBA" id="ARBA00005820"/>
    </source>
</evidence>
<dbReference type="PANTHER" id="PTHR35807:SF1">
    <property type="entry name" value="TRANSCRIPTIONAL REGULATOR REDD"/>
    <property type="match status" value="1"/>
</dbReference>
<dbReference type="InterPro" id="IPR019734">
    <property type="entry name" value="TPR_rpt"/>
</dbReference>
<comment type="similarity">
    <text evidence="1">Belongs to the AfsR/DnrI/RedD regulatory family.</text>
</comment>
<evidence type="ECO:0000259" key="7">
    <source>
        <dbReference type="SMART" id="SM01043"/>
    </source>
</evidence>
<dbReference type="GO" id="GO:0043531">
    <property type="term" value="F:ADP binding"/>
    <property type="evidence" value="ECO:0007669"/>
    <property type="project" value="InterPro"/>
</dbReference>
<dbReference type="SMART" id="SM00382">
    <property type="entry name" value="AAA"/>
    <property type="match status" value="1"/>
</dbReference>
<organism evidence="8 9">
    <name type="scientific">Catenuloplanes niger</name>
    <dbReference type="NCBI Taxonomy" id="587534"/>
    <lineage>
        <taxon>Bacteria</taxon>
        <taxon>Bacillati</taxon>
        <taxon>Actinomycetota</taxon>
        <taxon>Actinomycetes</taxon>
        <taxon>Micromonosporales</taxon>
        <taxon>Micromonosporaceae</taxon>
        <taxon>Catenuloplanes</taxon>
    </lineage>
</organism>
<dbReference type="InterPro" id="IPR011990">
    <property type="entry name" value="TPR-like_helical_dom_sf"/>
</dbReference>
<dbReference type="SUPFAM" id="SSF52540">
    <property type="entry name" value="P-loop containing nucleoside triphosphate hydrolases"/>
    <property type="match status" value="1"/>
</dbReference>
<evidence type="ECO:0000313" key="9">
    <source>
        <dbReference type="Proteomes" id="UP001183629"/>
    </source>
</evidence>
<dbReference type="SMART" id="SM00028">
    <property type="entry name" value="TPR"/>
    <property type="match status" value="4"/>
</dbReference>
<reference evidence="8 9" key="1">
    <citation type="submission" date="2023-07" db="EMBL/GenBank/DDBJ databases">
        <title>Sequencing the genomes of 1000 actinobacteria strains.</title>
        <authorList>
            <person name="Klenk H.-P."/>
        </authorList>
    </citation>
    <scope>NUCLEOTIDE SEQUENCE [LARGE SCALE GENOMIC DNA]</scope>
    <source>
        <strain evidence="8 9">DSM 44711</strain>
    </source>
</reference>
<keyword evidence="4" id="KW-0804">Transcription</keyword>
<feature type="domain" description="OmpR/PhoB-type" evidence="6">
    <location>
        <begin position="17"/>
        <end position="89"/>
    </location>
</feature>
<dbReference type="Pfam" id="PF03704">
    <property type="entry name" value="BTAD"/>
    <property type="match status" value="1"/>
</dbReference>
<keyword evidence="3 8" id="KW-0238">DNA-binding</keyword>
<dbReference type="InterPro" id="IPR027417">
    <property type="entry name" value="P-loop_NTPase"/>
</dbReference>
<name>A0AAE3ZKV0_9ACTN</name>
<keyword evidence="9" id="KW-1185">Reference proteome</keyword>
<evidence type="ECO:0000256" key="4">
    <source>
        <dbReference type="ARBA" id="ARBA00023163"/>
    </source>
</evidence>
<dbReference type="AlphaFoldDB" id="A0AAE3ZKV0"/>
<dbReference type="Gene3D" id="3.40.50.300">
    <property type="entry name" value="P-loop containing nucleotide triphosphate hydrolases"/>
    <property type="match status" value="1"/>
</dbReference>
<dbReference type="PRINTS" id="PR00364">
    <property type="entry name" value="DISEASERSIST"/>
</dbReference>
<dbReference type="SUPFAM" id="SSF48452">
    <property type="entry name" value="TPR-like"/>
    <property type="match status" value="2"/>
</dbReference>
<dbReference type="GO" id="GO:0000160">
    <property type="term" value="P:phosphorelay signal transduction system"/>
    <property type="evidence" value="ECO:0007669"/>
    <property type="project" value="InterPro"/>
</dbReference>
<dbReference type="EMBL" id="JAVDYC010000001">
    <property type="protein sequence ID" value="MDR7321799.1"/>
    <property type="molecule type" value="Genomic_DNA"/>
</dbReference>
<evidence type="ECO:0000259" key="5">
    <source>
        <dbReference type="SMART" id="SM00382"/>
    </source>
</evidence>
<dbReference type="SMART" id="SM01043">
    <property type="entry name" value="BTAD"/>
    <property type="match status" value="1"/>
</dbReference>
<dbReference type="InterPro" id="IPR016032">
    <property type="entry name" value="Sig_transdc_resp-reg_C-effctor"/>
</dbReference>
<dbReference type="Proteomes" id="UP001183629">
    <property type="component" value="Unassembled WGS sequence"/>
</dbReference>
<dbReference type="CDD" id="cd15831">
    <property type="entry name" value="BTAD"/>
    <property type="match status" value="1"/>
</dbReference>
<keyword evidence="2" id="KW-0805">Transcription regulation</keyword>
<protein>
    <submittedName>
        <fullName evidence="8">DNA-binding SARP family transcriptional activator</fullName>
    </submittedName>
</protein>
<dbReference type="Gene3D" id="1.10.10.10">
    <property type="entry name" value="Winged helix-like DNA-binding domain superfamily/Winged helix DNA-binding domain"/>
    <property type="match status" value="1"/>
</dbReference>
<dbReference type="InterPro" id="IPR051677">
    <property type="entry name" value="AfsR-DnrI-RedD_regulator"/>
</dbReference>
<dbReference type="GO" id="GO:0006355">
    <property type="term" value="P:regulation of DNA-templated transcription"/>
    <property type="evidence" value="ECO:0007669"/>
    <property type="project" value="InterPro"/>
</dbReference>
<dbReference type="RefSeq" id="WP_310411151.1">
    <property type="nucleotide sequence ID" value="NZ_JAVDYC010000001.1"/>
</dbReference>
<dbReference type="PANTHER" id="PTHR35807">
    <property type="entry name" value="TRANSCRIPTIONAL REGULATOR REDD-RELATED"/>
    <property type="match status" value="1"/>
</dbReference>
<evidence type="ECO:0000256" key="3">
    <source>
        <dbReference type="ARBA" id="ARBA00023125"/>
    </source>
</evidence>
<dbReference type="InterPro" id="IPR003593">
    <property type="entry name" value="AAA+_ATPase"/>
</dbReference>
<gene>
    <name evidence="8" type="ORF">J2S44_002049</name>
</gene>
<comment type="caution">
    <text evidence="8">The sequence shown here is derived from an EMBL/GenBank/DDBJ whole genome shotgun (WGS) entry which is preliminary data.</text>
</comment>
<dbReference type="InterPro" id="IPR001867">
    <property type="entry name" value="OmpR/PhoB-type_DNA-bd"/>
</dbReference>
<evidence type="ECO:0000256" key="2">
    <source>
        <dbReference type="ARBA" id="ARBA00023015"/>
    </source>
</evidence>
<dbReference type="InterPro" id="IPR005158">
    <property type="entry name" value="BTAD"/>
</dbReference>